<proteinExistence type="inferred from homology"/>
<dbReference type="Gene3D" id="3.40.50.1980">
    <property type="entry name" value="Nitrogenase molybdenum iron protein domain"/>
    <property type="match status" value="2"/>
</dbReference>
<feature type="signal peptide" evidence="5">
    <location>
        <begin position="1"/>
        <end position="22"/>
    </location>
</feature>
<evidence type="ECO:0000313" key="7">
    <source>
        <dbReference type="EMBL" id="RIP37452.1"/>
    </source>
</evidence>
<feature type="domain" description="Fe/B12 periplasmic-binding" evidence="6">
    <location>
        <begin position="50"/>
        <end position="300"/>
    </location>
</feature>
<dbReference type="EMBL" id="QYJN01000001">
    <property type="protein sequence ID" value="RIP37452.1"/>
    <property type="molecule type" value="Genomic_DNA"/>
</dbReference>
<dbReference type="PANTHER" id="PTHR30532:SF26">
    <property type="entry name" value="IRON(3+)-HYDROXAMATE-BINDING PROTEIN FHUD"/>
    <property type="match status" value="1"/>
</dbReference>
<evidence type="ECO:0000259" key="6">
    <source>
        <dbReference type="PROSITE" id="PS50983"/>
    </source>
</evidence>
<dbReference type="RefSeq" id="WP_119484286.1">
    <property type="nucleotide sequence ID" value="NZ_QYJN01000001.1"/>
</dbReference>
<dbReference type="Pfam" id="PF01497">
    <property type="entry name" value="Peripla_BP_2"/>
    <property type="match status" value="1"/>
</dbReference>
<name>A0A3A0WAH1_STAGA</name>
<comment type="caution">
    <text evidence="7">The sequence shown here is derived from an EMBL/GenBank/DDBJ whole genome shotgun (WGS) entry which is preliminary data.</text>
</comment>
<keyword evidence="4 5" id="KW-0732">Signal</keyword>
<evidence type="ECO:0000313" key="8">
    <source>
        <dbReference type="Proteomes" id="UP000265541"/>
    </source>
</evidence>
<gene>
    <name evidence="7" type="ORF">BUZ14_02535</name>
</gene>
<comment type="similarity">
    <text evidence="2">Belongs to the bacterial solute-binding protein 8 family.</text>
</comment>
<dbReference type="PROSITE" id="PS51257">
    <property type="entry name" value="PROKAR_LIPOPROTEIN"/>
    <property type="match status" value="1"/>
</dbReference>
<dbReference type="PROSITE" id="PS50983">
    <property type="entry name" value="FE_B12_PBP"/>
    <property type="match status" value="1"/>
</dbReference>
<dbReference type="GO" id="GO:0030288">
    <property type="term" value="C:outer membrane-bounded periplasmic space"/>
    <property type="evidence" value="ECO:0007669"/>
    <property type="project" value="TreeGrafter"/>
</dbReference>
<evidence type="ECO:0000256" key="3">
    <source>
        <dbReference type="ARBA" id="ARBA00022448"/>
    </source>
</evidence>
<evidence type="ECO:0000256" key="4">
    <source>
        <dbReference type="ARBA" id="ARBA00022729"/>
    </source>
</evidence>
<dbReference type="SUPFAM" id="SSF53807">
    <property type="entry name" value="Helical backbone' metal receptor"/>
    <property type="match status" value="1"/>
</dbReference>
<sequence length="300" mass="34024">MKKLLFPLIALVLILAACGNKSDSDSKKEETKTYKLDSGKNIDVPKSPKRIAVVAPTYAGGIKYLGGNIVAVNKQVDSSKLLKDKFKGVTKVGDNDVEKIAKSKPDLIIVYSTDKNIKKYKKIAPTVVFDYGKHKYLDQQQELGKLLGKEDKVKDWEEKWKAQTKKDGKEIKDKIGKDATVSIFDEYDKKLYSYGPNWGRGGEVLYQAFGLKMPEKLDKLVKKEGWAEIKQEKLADYAGDYIISTSEGKATPSYAKTDLWNNIPAVKNDNVIKVQAETYWYNDPYTLEYMRKDLKEKLLK</sequence>
<dbReference type="Proteomes" id="UP000265541">
    <property type="component" value="Unassembled WGS sequence"/>
</dbReference>
<dbReference type="InterPro" id="IPR002491">
    <property type="entry name" value="ABC_transptr_periplasmic_BD"/>
</dbReference>
<dbReference type="GO" id="GO:1901678">
    <property type="term" value="P:iron coordination entity transport"/>
    <property type="evidence" value="ECO:0007669"/>
    <property type="project" value="UniProtKB-ARBA"/>
</dbReference>
<organism evidence="7 8">
    <name type="scientific">Staphylococcus gallinarum</name>
    <dbReference type="NCBI Taxonomy" id="1293"/>
    <lineage>
        <taxon>Bacteria</taxon>
        <taxon>Bacillati</taxon>
        <taxon>Bacillota</taxon>
        <taxon>Bacilli</taxon>
        <taxon>Bacillales</taxon>
        <taxon>Staphylococcaceae</taxon>
        <taxon>Staphylococcus</taxon>
    </lineage>
</organism>
<feature type="chain" id="PRO_5017240517" evidence="5">
    <location>
        <begin position="23"/>
        <end position="300"/>
    </location>
</feature>
<protein>
    <submittedName>
        <fullName evidence="7">Ferrichrome ABC transporter substrate-binding protein</fullName>
    </submittedName>
</protein>
<evidence type="ECO:0000256" key="2">
    <source>
        <dbReference type="ARBA" id="ARBA00008814"/>
    </source>
</evidence>
<dbReference type="AlphaFoldDB" id="A0A3A0WAH1"/>
<keyword evidence="3" id="KW-0813">Transport</keyword>
<dbReference type="InterPro" id="IPR051313">
    <property type="entry name" value="Bact_iron-sidero_bind"/>
</dbReference>
<dbReference type="OrthoDB" id="2241086at2"/>
<accession>A0A3A0WAH1</accession>
<evidence type="ECO:0000256" key="5">
    <source>
        <dbReference type="SAM" id="SignalP"/>
    </source>
</evidence>
<evidence type="ECO:0000256" key="1">
    <source>
        <dbReference type="ARBA" id="ARBA00004196"/>
    </source>
</evidence>
<dbReference type="PANTHER" id="PTHR30532">
    <property type="entry name" value="IRON III DICITRATE-BINDING PERIPLASMIC PROTEIN"/>
    <property type="match status" value="1"/>
</dbReference>
<reference evidence="7 8" key="1">
    <citation type="journal article" date="2016" name="Front. Microbiol.">
        <title>Comprehensive Phylogenetic Analysis of Bovine Non-aureus Staphylococci Species Based on Whole-Genome Sequencing.</title>
        <authorList>
            <person name="Naushad S."/>
            <person name="Barkema H.W."/>
            <person name="Luby C."/>
            <person name="Condas L.A."/>
            <person name="Nobrega D.B."/>
            <person name="Carson D.A."/>
            <person name="De Buck J."/>
        </authorList>
    </citation>
    <scope>NUCLEOTIDE SEQUENCE [LARGE SCALE GENOMIC DNA]</scope>
    <source>
        <strain evidence="7 8">SNUC 4781</strain>
    </source>
</reference>
<comment type="subcellular location">
    <subcellularLocation>
        <location evidence="1">Cell envelope</location>
    </subcellularLocation>
</comment>